<reference evidence="2 3" key="1">
    <citation type="journal article" date="2018" name="IMA Fungus">
        <title>IMA Genome-F 9: Draft genome sequence of Annulohypoxylon stygium, Aspergillus mulundensis, Berkeleyomyces basicola (syn. Thielaviopsis basicola), Ceratocystis smalleyi, two Cercospora beticola strains, Coleophoma cylindrospora, Fusarium fracticaudum, Phialophora cf. hyalina, and Morchella septimelata.</title>
        <authorList>
            <person name="Wingfield B.D."/>
            <person name="Bills G.F."/>
            <person name="Dong Y."/>
            <person name="Huang W."/>
            <person name="Nel W.J."/>
            <person name="Swalarsk-Parry B.S."/>
            <person name="Vaghefi N."/>
            <person name="Wilken P.M."/>
            <person name="An Z."/>
            <person name="de Beer Z.W."/>
            <person name="De Vos L."/>
            <person name="Chen L."/>
            <person name="Duong T.A."/>
            <person name="Gao Y."/>
            <person name="Hammerbacher A."/>
            <person name="Kikkert J.R."/>
            <person name="Li Y."/>
            <person name="Li H."/>
            <person name="Li K."/>
            <person name="Li Q."/>
            <person name="Liu X."/>
            <person name="Ma X."/>
            <person name="Naidoo K."/>
            <person name="Pethybridge S.J."/>
            <person name="Sun J."/>
            <person name="Steenkamp E.T."/>
            <person name="van der Nest M.A."/>
            <person name="van Wyk S."/>
            <person name="Wingfield M.J."/>
            <person name="Xiong C."/>
            <person name="Yue Q."/>
            <person name="Zhang X."/>
        </authorList>
    </citation>
    <scope>NUCLEOTIDE SEQUENCE [LARGE SCALE GENOMIC DNA]</scope>
    <source>
        <strain evidence="2 3">BP6252</strain>
    </source>
</reference>
<name>A0A3D8R0W8_9HELO</name>
<dbReference type="PANTHER" id="PTHR43591:SF10">
    <property type="entry name" value="ABC TRANSMEMBRANE TYPE-1 DOMAIN-CONTAINING PROTEIN-RELATED"/>
    <property type="match status" value="1"/>
</dbReference>
<gene>
    <name evidence="2" type="ORF">BP6252_08994</name>
</gene>
<dbReference type="OrthoDB" id="2013972at2759"/>
<dbReference type="SUPFAM" id="SSF53335">
    <property type="entry name" value="S-adenosyl-L-methionine-dependent methyltransferases"/>
    <property type="match status" value="1"/>
</dbReference>
<dbReference type="STRING" id="1849047.A0A3D8R0W8"/>
<feature type="compositionally biased region" description="Basic and acidic residues" evidence="1">
    <location>
        <begin position="1"/>
        <end position="10"/>
    </location>
</feature>
<evidence type="ECO:0000313" key="3">
    <source>
        <dbReference type="Proteomes" id="UP000256645"/>
    </source>
</evidence>
<sequence length="345" mass="38598">MDRTAQEEHAANAQSVAHQAAHTIEVGDDVDPSDDGYATDDASRASTSVSSSVRDYSFENGRRYHAFREGTYLFPNDESEQEREDMKHAMVVNLCGGALHYAPLEDPQKVIDIGTGTGIWAVDMGDEYPNATVLGIDLSPIQPSWVPPNVKFMVDDAESRWLHPENHFDFVHIRNLASSIKDFPKLISAAYAHLKPGGWIELQDLYFKVECDDGSMPEDYVLAKWLDNMEQGLQNFGVDLLGPRKHPAYVEEAGFVNVQQKILKVPIGIWPKNKTLKTIGLYNRTMIIDGLQGNSMKVFTKGLGWSVQEVEVFNMEVRKAVMDSSIHSHLTFNVLYGQKPPENTA</sequence>
<evidence type="ECO:0000256" key="1">
    <source>
        <dbReference type="SAM" id="MobiDB-lite"/>
    </source>
</evidence>
<feature type="region of interest" description="Disordered" evidence="1">
    <location>
        <begin position="1"/>
        <end position="52"/>
    </location>
</feature>
<dbReference type="Gene3D" id="3.40.50.150">
    <property type="entry name" value="Vaccinia Virus protein VP39"/>
    <property type="match status" value="1"/>
</dbReference>
<dbReference type="PANTHER" id="PTHR43591">
    <property type="entry name" value="METHYLTRANSFERASE"/>
    <property type="match status" value="1"/>
</dbReference>
<evidence type="ECO:0008006" key="4">
    <source>
        <dbReference type="Google" id="ProtNLM"/>
    </source>
</evidence>
<dbReference type="CDD" id="cd02440">
    <property type="entry name" value="AdoMet_MTases"/>
    <property type="match status" value="1"/>
</dbReference>
<comment type="caution">
    <text evidence="2">The sequence shown here is derived from an EMBL/GenBank/DDBJ whole genome shotgun (WGS) entry which is preliminary data.</text>
</comment>
<dbReference type="InterPro" id="IPR029063">
    <property type="entry name" value="SAM-dependent_MTases_sf"/>
</dbReference>
<dbReference type="GO" id="GO:0008168">
    <property type="term" value="F:methyltransferase activity"/>
    <property type="evidence" value="ECO:0007669"/>
    <property type="project" value="TreeGrafter"/>
</dbReference>
<dbReference type="Proteomes" id="UP000256645">
    <property type="component" value="Unassembled WGS sequence"/>
</dbReference>
<dbReference type="Pfam" id="PF13489">
    <property type="entry name" value="Methyltransf_23"/>
    <property type="match status" value="1"/>
</dbReference>
<feature type="compositionally biased region" description="Acidic residues" evidence="1">
    <location>
        <begin position="26"/>
        <end position="38"/>
    </location>
</feature>
<feature type="compositionally biased region" description="Low complexity" evidence="1">
    <location>
        <begin position="11"/>
        <end position="22"/>
    </location>
</feature>
<keyword evidence="3" id="KW-1185">Reference proteome</keyword>
<dbReference type="EMBL" id="PDLM01000010">
    <property type="protein sequence ID" value="RDW67598.1"/>
    <property type="molecule type" value="Genomic_DNA"/>
</dbReference>
<proteinExistence type="predicted"/>
<protein>
    <recommendedName>
        <fullName evidence="4">S-adenosyl-L-methionine-dependent methyltransferase</fullName>
    </recommendedName>
</protein>
<evidence type="ECO:0000313" key="2">
    <source>
        <dbReference type="EMBL" id="RDW67598.1"/>
    </source>
</evidence>
<dbReference type="AlphaFoldDB" id="A0A3D8R0W8"/>
<accession>A0A3D8R0W8</accession>
<organism evidence="2 3">
    <name type="scientific">Coleophoma cylindrospora</name>
    <dbReference type="NCBI Taxonomy" id="1849047"/>
    <lineage>
        <taxon>Eukaryota</taxon>
        <taxon>Fungi</taxon>
        <taxon>Dikarya</taxon>
        <taxon>Ascomycota</taxon>
        <taxon>Pezizomycotina</taxon>
        <taxon>Leotiomycetes</taxon>
        <taxon>Helotiales</taxon>
        <taxon>Dermateaceae</taxon>
        <taxon>Coleophoma</taxon>
    </lineage>
</organism>